<protein>
    <submittedName>
        <fullName evidence="2">Uncharacterized protein</fullName>
    </submittedName>
</protein>
<feature type="compositionally biased region" description="Gly residues" evidence="1">
    <location>
        <begin position="185"/>
        <end position="195"/>
    </location>
</feature>
<keyword evidence="3" id="KW-1185">Reference proteome</keyword>
<feature type="region of interest" description="Disordered" evidence="1">
    <location>
        <begin position="185"/>
        <end position="221"/>
    </location>
</feature>
<dbReference type="Proteomes" id="UP001219525">
    <property type="component" value="Unassembled WGS sequence"/>
</dbReference>
<gene>
    <name evidence="2" type="ORF">GGX14DRAFT_400388</name>
</gene>
<proteinExistence type="predicted"/>
<feature type="compositionally biased region" description="Polar residues" evidence="1">
    <location>
        <begin position="198"/>
        <end position="209"/>
    </location>
</feature>
<comment type="caution">
    <text evidence="2">The sequence shown here is derived from an EMBL/GenBank/DDBJ whole genome shotgun (WGS) entry which is preliminary data.</text>
</comment>
<evidence type="ECO:0000313" key="3">
    <source>
        <dbReference type="Proteomes" id="UP001219525"/>
    </source>
</evidence>
<name>A0AAD6V2V0_9AGAR</name>
<dbReference type="AlphaFoldDB" id="A0AAD6V2V0"/>
<accession>A0AAD6V2V0</accession>
<evidence type="ECO:0000256" key="1">
    <source>
        <dbReference type="SAM" id="MobiDB-lite"/>
    </source>
</evidence>
<sequence length="348" mass="38037">MLTRRHVDINNLLPFPPSLPLPSPAVRTLLSPVSLASPELVPVVPIALLHARSLTRHSVLSADDESANALVLTPPISANTPWMSRSIAWAGPPLMLHVAEPLRCDTPPSTQWHRQRRVHFRRHYTVCMSVLSRTARAVPAANSECPIAYRCMLLPFEAAAPCPPLNDGRWPVARRSTSVQHLNGGGHGVVLGGGTHPASPTHTHSSASVRPSPPGPQRPEQSSALVVLVLDAGTGAGARRARCRRSRRMRTRMRMRRVRPGRGAVRGGLEYAVFAVALHADAFGAPEMRVGQLPEPSGSQALRLCPNQEVFTLDLRQFYLTTSVKLKKCKLEGICDGAIVYVYIWIER</sequence>
<dbReference type="EMBL" id="JARJCW010000061">
    <property type="protein sequence ID" value="KAJ7200780.1"/>
    <property type="molecule type" value="Genomic_DNA"/>
</dbReference>
<reference evidence="2" key="1">
    <citation type="submission" date="2023-03" db="EMBL/GenBank/DDBJ databases">
        <title>Massive genome expansion in bonnet fungi (Mycena s.s.) driven by repeated elements and novel gene families across ecological guilds.</title>
        <authorList>
            <consortium name="Lawrence Berkeley National Laboratory"/>
            <person name="Harder C.B."/>
            <person name="Miyauchi S."/>
            <person name="Viragh M."/>
            <person name="Kuo A."/>
            <person name="Thoen E."/>
            <person name="Andreopoulos B."/>
            <person name="Lu D."/>
            <person name="Skrede I."/>
            <person name="Drula E."/>
            <person name="Henrissat B."/>
            <person name="Morin E."/>
            <person name="Kohler A."/>
            <person name="Barry K."/>
            <person name="LaButti K."/>
            <person name="Morin E."/>
            <person name="Salamov A."/>
            <person name="Lipzen A."/>
            <person name="Mereny Z."/>
            <person name="Hegedus B."/>
            <person name="Baldrian P."/>
            <person name="Stursova M."/>
            <person name="Weitz H."/>
            <person name="Taylor A."/>
            <person name="Grigoriev I.V."/>
            <person name="Nagy L.G."/>
            <person name="Martin F."/>
            <person name="Kauserud H."/>
        </authorList>
    </citation>
    <scope>NUCLEOTIDE SEQUENCE</scope>
    <source>
        <strain evidence="2">9144</strain>
    </source>
</reference>
<evidence type="ECO:0000313" key="2">
    <source>
        <dbReference type="EMBL" id="KAJ7200780.1"/>
    </source>
</evidence>
<organism evidence="2 3">
    <name type="scientific">Mycena pura</name>
    <dbReference type="NCBI Taxonomy" id="153505"/>
    <lineage>
        <taxon>Eukaryota</taxon>
        <taxon>Fungi</taxon>
        <taxon>Dikarya</taxon>
        <taxon>Basidiomycota</taxon>
        <taxon>Agaricomycotina</taxon>
        <taxon>Agaricomycetes</taxon>
        <taxon>Agaricomycetidae</taxon>
        <taxon>Agaricales</taxon>
        <taxon>Marasmiineae</taxon>
        <taxon>Mycenaceae</taxon>
        <taxon>Mycena</taxon>
    </lineage>
</organism>